<evidence type="ECO:0000256" key="2">
    <source>
        <dbReference type="ARBA" id="ARBA00011738"/>
    </source>
</evidence>
<dbReference type="EMBL" id="JACXWA010000013">
    <property type="protein sequence ID" value="MBD3869939.1"/>
    <property type="molecule type" value="Genomic_DNA"/>
</dbReference>
<dbReference type="NCBIfam" id="NF004490">
    <property type="entry name" value="PRK05820.1"/>
    <property type="match status" value="1"/>
</dbReference>
<dbReference type="FunFam" id="3.40.1030.10:FF:000003">
    <property type="entry name" value="Pyrimidine-nucleoside phosphorylase"/>
    <property type="match status" value="1"/>
</dbReference>
<dbReference type="InterPro" id="IPR000312">
    <property type="entry name" value="Glycosyl_Trfase_fam3"/>
</dbReference>
<dbReference type="SUPFAM" id="SSF52418">
    <property type="entry name" value="Nucleoside phosphorylase/phosphoribosyltransferase catalytic domain"/>
    <property type="match status" value="1"/>
</dbReference>
<accession>A0A8J6Y7R6</accession>
<comment type="similarity">
    <text evidence="1">Belongs to the thymidine/pyrimidine-nucleoside phosphorylase family.</text>
</comment>
<dbReference type="GO" id="GO:0006206">
    <property type="term" value="P:pyrimidine nucleobase metabolic process"/>
    <property type="evidence" value="ECO:0007669"/>
    <property type="project" value="InterPro"/>
</dbReference>
<dbReference type="EC" id="2.4.2.4" evidence="3"/>
<dbReference type="InterPro" id="IPR018090">
    <property type="entry name" value="Pyrmidine_PPas_bac/euk"/>
</dbReference>
<dbReference type="InterPro" id="IPR013102">
    <property type="entry name" value="PYNP_C"/>
</dbReference>
<organism evidence="8 9">
    <name type="scientific">Candidatus Sulfomarinibacter kjeldsenii</name>
    <dbReference type="NCBI Taxonomy" id="2885994"/>
    <lineage>
        <taxon>Bacteria</taxon>
        <taxon>Pseudomonadati</taxon>
        <taxon>Acidobacteriota</taxon>
        <taxon>Thermoanaerobaculia</taxon>
        <taxon>Thermoanaerobaculales</taxon>
        <taxon>Candidatus Sulfomarinibacteraceae</taxon>
        <taxon>Candidatus Sulfomarinibacter</taxon>
    </lineage>
</organism>
<evidence type="ECO:0000256" key="5">
    <source>
        <dbReference type="ARBA" id="ARBA00022679"/>
    </source>
</evidence>
<keyword evidence="4 8" id="KW-0328">Glycosyltransferase</keyword>
<dbReference type="InterPro" id="IPR036566">
    <property type="entry name" value="PYNP-like_C_sf"/>
</dbReference>
<dbReference type="GO" id="GO:0005829">
    <property type="term" value="C:cytosol"/>
    <property type="evidence" value="ECO:0007669"/>
    <property type="project" value="TreeGrafter"/>
</dbReference>
<dbReference type="PIRSF" id="PIRSF000478">
    <property type="entry name" value="TP_PyNP"/>
    <property type="match status" value="1"/>
</dbReference>
<dbReference type="Pfam" id="PF00591">
    <property type="entry name" value="Glycos_transf_3"/>
    <property type="match status" value="1"/>
</dbReference>
<dbReference type="Pfam" id="PF02885">
    <property type="entry name" value="Glycos_trans_3N"/>
    <property type="match status" value="1"/>
</dbReference>
<dbReference type="Gene3D" id="1.20.970.10">
    <property type="entry name" value="Transferase, Pyrimidine Nucleoside Phosphorylase, Chain C"/>
    <property type="match status" value="1"/>
</dbReference>
<dbReference type="NCBIfam" id="TIGR02644">
    <property type="entry name" value="Y_phosphoryl"/>
    <property type="match status" value="1"/>
</dbReference>
<dbReference type="SUPFAM" id="SSF54680">
    <property type="entry name" value="Pyrimidine nucleoside phosphorylase C-terminal domain"/>
    <property type="match status" value="1"/>
</dbReference>
<dbReference type="AlphaFoldDB" id="A0A8J6Y7R6"/>
<dbReference type="Gene3D" id="3.40.1030.10">
    <property type="entry name" value="Nucleoside phosphorylase/phosphoribosyltransferase catalytic domain"/>
    <property type="match status" value="1"/>
</dbReference>
<feature type="domain" description="Pyrimidine nucleoside phosphorylase C-terminal" evidence="7">
    <location>
        <begin position="339"/>
        <end position="414"/>
    </location>
</feature>
<evidence type="ECO:0000256" key="4">
    <source>
        <dbReference type="ARBA" id="ARBA00022676"/>
    </source>
</evidence>
<dbReference type="GO" id="GO:0009032">
    <property type="term" value="F:thymidine phosphorylase activity"/>
    <property type="evidence" value="ECO:0007669"/>
    <property type="project" value="UniProtKB-EC"/>
</dbReference>
<dbReference type="Pfam" id="PF07831">
    <property type="entry name" value="PYNP_C"/>
    <property type="match status" value="1"/>
</dbReference>
<dbReference type="InterPro" id="IPR035902">
    <property type="entry name" value="Nuc_phospho_transferase"/>
</dbReference>
<comment type="caution">
    <text evidence="8">The sequence shown here is derived from an EMBL/GenBank/DDBJ whole genome shotgun (WGS) entry which is preliminary data.</text>
</comment>
<evidence type="ECO:0000256" key="3">
    <source>
        <dbReference type="ARBA" id="ARBA00011892"/>
    </source>
</evidence>
<dbReference type="Gene3D" id="3.90.1170.30">
    <property type="entry name" value="Pyrimidine nucleoside phosphorylase-like, C-terminal domain"/>
    <property type="match status" value="1"/>
</dbReference>
<protein>
    <recommendedName>
        <fullName evidence="3">thymidine phosphorylase</fullName>
        <ecNumber evidence="3">2.4.2.4</ecNumber>
    </recommendedName>
</protein>
<name>A0A8J6Y7R6_9BACT</name>
<dbReference type="GO" id="GO:0004645">
    <property type="term" value="F:1,4-alpha-oligoglucan phosphorylase activity"/>
    <property type="evidence" value="ECO:0007669"/>
    <property type="project" value="InterPro"/>
</dbReference>
<dbReference type="InterPro" id="IPR000053">
    <property type="entry name" value="Thymidine/pyrmidine_PPase"/>
</dbReference>
<comment type="subunit">
    <text evidence="2">Homodimer.</text>
</comment>
<evidence type="ECO:0000313" key="8">
    <source>
        <dbReference type="EMBL" id="MBD3869939.1"/>
    </source>
</evidence>
<sequence length="440" mass="45920">MNFVEAIAEKRDGGGLTHDQVATFVRGASDGSLPPEQLAAMLMAICCSGMGADETRWLTEEMLNSGEVWDLAGDRPEVVDKHSTGGVGDTVSLVLAPILAAIGVPVAMMAGRGLGHSQGTLDKLDALPGWNSNRSRGETLDLIDTCGAAIVAQTDDVAPADRTLYALRDVTATVPSLPLIVGSIMSKKLALGAGALILDVKWGSGAFRKTVASARELAVALRQVAVETGVLCEALITDMNQPLGPALGTACEMREALAILSGGGDTRLREVTVGLCRGAMVLRGWDAKDATAALDGVLADGSALAAWERIAVAHGADPDPELLACPRSTREVFASAEGFVTACDGEDLGRVAAEVGAGRRRVDEELAHGAGVLVHVRIGDRIEIDQPVATLLVGQREVDQERLVDRIRRAFTIGPESVDPPKLILGTADDIAESSDNSDQ</sequence>
<dbReference type="PANTHER" id="PTHR10515:SF0">
    <property type="entry name" value="THYMIDINE PHOSPHORYLASE"/>
    <property type="match status" value="1"/>
</dbReference>
<dbReference type="PANTHER" id="PTHR10515">
    <property type="entry name" value="THYMIDINE PHOSPHORYLASE"/>
    <property type="match status" value="1"/>
</dbReference>
<dbReference type="SMART" id="SM00941">
    <property type="entry name" value="PYNP_C"/>
    <property type="match status" value="1"/>
</dbReference>
<evidence type="ECO:0000256" key="6">
    <source>
        <dbReference type="ARBA" id="ARBA00048550"/>
    </source>
</evidence>
<dbReference type="Proteomes" id="UP000598633">
    <property type="component" value="Unassembled WGS sequence"/>
</dbReference>
<reference evidence="8 9" key="1">
    <citation type="submission" date="2020-08" db="EMBL/GenBank/DDBJ databases">
        <title>Acidobacteriota in marine sediments use diverse sulfur dissimilation pathways.</title>
        <authorList>
            <person name="Wasmund K."/>
        </authorList>
    </citation>
    <scope>NUCLEOTIDE SEQUENCE [LARGE SCALE GENOMIC DNA]</scope>
    <source>
        <strain evidence="8">MAG AM3-A</strain>
    </source>
</reference>
<gene>
    <name evidence="8" type="ORF">IFJ97_01100</name>
</gene>
<dbReference type="GO" id="GO:0006213">
    <property type="term" value="P:pyrimidine nucleoside metabolic process"/>
    <property type="evidence" value="ECO:0007669"/>
    <property type="project" value="InterPro"/>
</dbReference>
<dbReference type="InterPro" id="IPR017459">
    <property type="entry name" value="Glycosyl_Trfase_fam3_N_dom"/>
</dbReference>
<dbReference type="SUPFAM" id="SSF47648">
    <property type="entry name" value="Nucleoside phosphorylase/phosphoribosyltransferase N-terminal domain"/>
    <property type="match status" value="1"/>
</dbReference>
<keyword evidence="5 8" id="KW-0808">Transferase</keyword>
<evidence type="ECO:0000256" key="1">
    <source>
        <dbReference type="ARBA" id="ARBA00006915"/>
    </source>
</evidence>
<evidence type="ECO:0000313" key="9">
    <source>
        <dbReference type="Proteomes" id="UP000598633"/>
    </source>
</evidence>
<proteinExistence type="inferred from homology"/>
<comment type="catalytic activity">
    <reaction evidence="6">
        <text>thymidine + phosphate = 2-deoxy-alpha-D-ribose 1-phosphate + thymine</text>
        <dbReference type="Rhea" id="RHEA:16037"/>
        <dbReference type="ChEBI" id="CHEBI:17748"/>
        <dbReference type="ChEBI" id="CHEBI:17821"/>
        <dbReference type="ChEBI" id="CHEBI:43474"/>
        <dbReference type="ChEBI" id="CHEBI:57259"/>
        <dbReference type="EC" id="2.4.2.4"/>
    </reaction>
</comment>
<dbReference type="InterPro" id="IPR036320">
    <property type="entry name" value="Glycosyl_Trfase_fam3_N_dom_sf"/>
</dbReference>
<evidence type="ECO:0000259" key="7">
    <source>
        <dbReference type="SMART" id="SM00941"/>
    </source>
</evidence>